<protein>
    <submittedName>
        <fullName evidence="2">GNAT family N-acetyltransferase</fullName>
    </submittedName>
</protein>
<feature type="domain" description="N-acetyltransferase" evidence="1">
    <location>
        <begin position="13"/>
        <end position="170"/>
    </location>
</feature>
<dbReference type="EMBL" id="MWPV01000004">
    <property type="protein sequence ID" value="OUL57360.1"/>
    <property type="molecule type" value="Genomic_DNA"/>
</dbReference>
<dbReference type="PROSITE" id="PS51186">
    <property type="entry name" value="GNAT"/>
    <property type="match status" value="1"/>
</dbReference>
<reference evidence="2 3" key="1">
    <citation type="submission" date="2017-02" db="EMBL/GenBank/DDBJ databases">
        <title>Pseudoalteromonas ulvae TC14 Genome.</title>
        <authorList>
            <person name="Molmeret M."/>
        </authorList>
    </citation>
    <scope>NUCLEOTIDE SEQUENCE [LARGE SCALE GENOMIC DNA]</scope>
    <source>
        <strain evidence="2">TC14</strain>
    </source>
</reference>
<dbReference type="PANTHER" id="PTHR43610">
    <property type="entry name" value="BLL6696 PROTEIN"/>
    <property type="match status" value="1"/>
</dbReference>
<keyword evidence="3" id="KW-1185">Reference proteome</keyword>
<dbReference type="PANTHER" id="PTHR43610:SF1">
    <property type="entry name" value="N-ACETYLTRANSFERASE DOMAIN-CONTAINING PROTEIN"/>
    <property type="match status" value="1"/>
</dbReference>
<dbReference type="Gene3D" id="3.40.630.30">
    <property type="match status" value="1"/>
</dbReference>
<accession>A0A244CP18</accession>
<dbReference type="InterPro" id="IPR016181">
    <property type="entry name" value="Acyl_CoA_acyltransferase"/>
</dbReference>
<gene>
    <name evidence="2" type="ORF">B1199_14440</name>
</gene>
<dbReference type="RefSeq" id="WP_086744818.1">
    <property type="nucleotide sequence ID" value="NZ_MWPV01000004.1"/>
</dbReference>
<dbReference type="SUPFAM" id="SSF55729">
    <property type="entry name" value="Acyl-CoA N-acyltransferases (Nat)"/>
    <property type="match status" value="1"/>
</dbReference>
<proteinExistence type="predicted"/>
<dbReference type="OrthoDB" id="5295305at2"/>
<sequence>MQFEKVTLQTDQVALVPLEKDHLPALLQAGQNPSIWQWVFENYCLNEHTLVTWYQSSAQFDAKQQLVFATFDKATHTLVGTTRLFRLDTYNHSLEIGHTFIHPDWQRSHINTHAKYLMLKYAFETLGIVRVSFVTHEKNTRSRNAISRLGATFEGIIRKVRLLPSGTYRSSAQFSITDDDWPTIKATLEKIIEEQQ</sequence>
<keyword evidence="2" id="KW-0808">Transferase</keyword>
<name>A0A244CP18_PSEDV</name>
<evidence type="ECO:0000313" key="3">
    <source>
        <dbReference type="Proteomes" id="UP000194841"/>
    </source>
</evidence>
<dbReference type="GO" id="GO:0016747">
    <property type="term" value="F:acyltransferase activity, transferring groups other than amino-acyl groups"/>
    <property type="evidence" value="ECO:0007669"/>
    <property type="project" value="InterPro"/>
</dbReference>
<dbReference type="Pfam" id="PF13302">
    <property type="entry name" value="Acetyltransf_3"/>
    <property type="match status" value="1"/>
</dbReference>
<dbReference type="AlphaFoldDB" id="A0A244CP18"/>
<dbReference type="CDD" id="cd04301">
    <property type="entry name" value="NAT_SF"/>
    <property type="match status" value="1"/>
</dbReference>
<evidence type="ECO:0000259" key="1">
    <source>
        <dbReference type="PROSITE" id="PS51186"/>
    </source>
</evidence>
<evidence type="ECO:0000313" key="2">
    <source>
        <dbReference type="EMBL" id="OUL57360.1"/>
    </source>
</evidence>
<dbReference type="InterPro" id="IPR000182">
    <property type="entry name" value="GNAT_dom"/>
</dbReference>
<organism evidence="2 3">
    <name type="scientific">Pseudoalteromonas ulvae</name>
    <dbReference type="NCBI Taxonomy" id="107327"/>
    <lineage>
        <taxon>Bacteria</taxon>
        <taxon>Pseudomonadati</taxon>
        <taxon>Pseudomonadota</taxon>
        <taxon>Gammaproteobacteria</taxon>
        <taxon>Alteromonadales</taxon>
        <taxon>Pseudoalteromonadaceae</taxon>
        <taxon>Pseudoalteromonas</taxon>
    </lineage>
</organism>
<dbReference type="Proteomes" id="UP000194841">
    <property type="component" value="Unassembled WGS sequence"/>
</dbReference>
<comment type="caution">
    <text evidence="2">The sequence shown here is derived from an EMBL/GenBank/DDBJ whole genome shotgun (WGS) entry which is preliminary data.</text>
</comment>